<evidence type="ECO:0000256" key="2">
    <source>
        <dbReference type="ARBA" id="ARBA00022598"/>
    </source>
</evidence>
<evidence type="ECO:0000256" key="7">
    <source>
        <dbReference type="ARBA" id="ARBA00068695"/>
    </source>
</evidence>
<dbReference type="GO" id="GO:0010124">
    <property type="term" value="P:phenylacetate catabolic process"/>
    <property type="evidence" value="ECO:0007669"/>
    <property type="project" value="UniProtKB-UniRule"/>
</dbReference>
<dbReference type="Proteomes" id="UP000186795">
    <property type="component" value="Unassembled WGS sequence"/>
</dbReference>
<dbReference type="GO" id="GO:0047475">
    <property type="term" value="F:phenylacetate-CoA ligase activity"/>
    <property type="evidence" value="ECO:0007669"/>
    <property type="project" value="UniProtKB-EC"/>
</dbReference>
<feature type="domain" description="AMP-dependent ligase C-terminal" evidence="11">
    <location>
        <begin position="334"/>
        <end position="437"/>
    </location>
</feature>
<reference evidence="13" key="1">
    <citation type="submission" date="2017-01" db="EMBL/GenBank/DDBJ databases">
        <authorList>
            <person name="Varghese N."/>
            <person name="Submissions S."/>
        </authorList>
    </citation>
    <scope>NUCLEOTIDE SEQUENCE [LARGE SCALE GENOMIC DNA]</scope>
    <source>
        <strain evidence="13">DSM 45196</strain>
    </source>
</reference>
<comment type="similarity">
    <text evidence="5 9">Belongs to the phenylacetyl-CoA ligase family.</text>
</comment>
<dbReference type="InterPro" id="IPR011880">
    <property type="entry name" value="PA_CoA_ligase"/>
</dbReference>
<dbReference type="CDD" id="cd05913">
    <property type="entry name" value="PaaK"/>
    <property type="match status" value="1"/>
</dbReference>
<dbReference type="PANTHER" id="PTHR43439">
    <property type="entry name" value="PHENYLACETATE-COENZYME A LIGASE"/>
    <property type="match status" value="1"/>
</dbReference>
<keyword evidence="3 9" id="KW-0547">Nucleotide-binding</keyword>
<evidence type="ECO:0000259" key="10">
    <source>
        <dbReference type="Pfam" id="PF00501"/>
    </source>
</evidence>
<dbReference type="FunFam" id="3.40.50.12780:FF:000016">
    <property type="entry name" value="Phenylacetate-coenzyme A ligase"/>
    <property type="match status" value="1"/>
</dbReference>
<gene>
    <name evidence="12" type="ORF">SAMN05421790_10627</name>
</gene>
<evidence type="ECO:0000256" key="6">
    <source>
        <dbReference type="ARBA" id="ARBA00066629"/>
    </source>
</evidence>
<evidence type="ECO:0000256" key="9">
    <source>
        <dbReference type="PIRNR" id="PIRNR006444"/>
    </source>
</evidence>
<dbReference type="InterPro" id="IPR000873">
    <property type="entry name" value="AMP-dep_synth/lig_dom"/>
</dbReference>
<name>A0A1N7MDT8_9BACL</name>
<dbReference type="SUPFAM" id="SSF56801">
    <property type="entry name" value="Acetyl-CoA synthetase-like"/>
    <property type="match status" value="1"/>
</dbReference>
<accession>A0A1N7MDT8</accession>
<dbReference type="PANTHER" id="PTHR43439:SF1">
    <property type="entry name" value="PHENYLACETATE-COENZYME A LIGASE"/>
    <property type="match status" value="1"/>
</dbReference>
<keyword evidence="13" id="KW-1185">Reference proteome</keyword>
<dbReference type="EMBL" id="FTOD01000006">
    <property type="protein sequence ID" value="SIS84208.1"/>
    <property type="molecule type" value="Genomic_DNA"/>
</dbReference>
<dbReference type="InterPro" id="IPR045851">
    <property type="entry name" value="AMP-bd_C_sf"/>
</dbReference>
<dbReference type="InterPro" id="IPR042099">
    <property type="entry name" value="ANL_N_sf"/>
</dbReference>
<dbReference type="Gene3D" id="3.40.50.12780">
    <property type="entry name" value="N-terminal domain of ligase-like"/>
    <property type="match status" value="1"/>
</dbReference>
<comment type="subunit">
    <text evidence="1">Monomer.</text>
</comment>
<proteinExistence type="inferred from homology"/>
<dbReference type="UniPathway" id="UPA00930"/>
<evidence type="ECO:0000256" key="4">
    <source>
        <dbReference type="ARBA" id="ARBA00060591"/>
    </source>
</evidence>
<dbReference type="Pfam" id="PF14535">
    <property type="entry name" value="AMP-binding_C_2"/>
    <property type="match status" value="1"/>
</dbReference>
<evidence type="ECO:0000256" key="3">
    <source>
        <dbReference type="ARBA" id="ARBA00022741"/>
    </source>
</evidence>
<dbReference type="AlphaFoldDB" id="A0A1N7MDT8"/>
<dbReference type="EC" id="6.2.1.30" evidence="6 9"/>
<evidence type="ECO:0000256" key="8">
    <source>
        <dbReference type="ARBA" id="ARBA00075111"/>
    </source>
</evidence>
<sequence>MFQPELETMARRELEKLQLERLRWTVDRVYNLVPFYRRKLEEAGVKPDAIQSLKELHHLPFTHKKDLRDHYPFGLFAVEQEELARIHASSGTRGKPTVVGYTSKDIRHWAEVCARAIVIAGGRAGDVFHNAYGYGLFTGGLGLHYGAERLGATVVPVSGGNRSRQAVLIRDIRPRGIAGTPSFILSLGEKMEEEGFNPRDTFLQYGILGAEPWTEEMRHTLEEMWGIDALDIYGLSEVIGPGVAMECREAKEGLHIAEDHFLAEVVDPKTGDPLPDGEFGELVFTSLTKEAFPVLRYRTGDIASLRREPCRCGRTHTRMSRIKGRLDDMLIIRGVNLFPSEMEAAVLGVEEVAPHYQLLVNREGGMDRITLEVEVSDGLFRSMEGRFDPEHEKCKQVCKRLQQVLKETLGVTTDVALKAPQSIPRSEGKALRVIDRRKG</sequence>
<evidence type="ECO:0000313" key="13">
    <source>
        <dbReference type="Proteomes" id="UP000186795"/>
    </source>
</evidence>
<comment type="catalytic activity">
    <reaction evidence="9">
        <text>2-phenylacetate + ATP + CoA = phenylacetyl-CoA + AMP + diphosphate</text>
        <dbReference type="Rhea" id="RHEA:20956"/>
        <dbReference type="ChEBI" id="CHEBI:18401"/>
        <dbReference type="ChEBI" id="CHEBI:30616"/>
        <dbReference type="ChEBI" id="CHEBI:33019"/>
        <dbReference type="ChEBI" id="CHEBI:57287"/>
        <dbReference type="ChEBI" id="CHEBI:57390"/>
        <dbReference type="ChEBI" id="CHEBI:456215"/>
        <dbReference type="EC" id="6.2.1.30"/>
    </reaction>
</comment>
<keyword evidence="2 9" id="KW-0436">Ligase</keyword>
<protein>
    <recommendedName>
        <fullName evidence="7 9">Phenylacetate-coenzyme A ligase</fullName>
        <ecNumber evidence="6 9">6.2.1.30</ecNumber>
    </recommendedName>
    <alternativeName>
        <fullName evidence="8 9">Phenylacetyl-CoA ligase</fullName>
    </alternativeName>
</protein>
<evidence type="ECO:0000259" key="11">
    <source>
        <dbReference type="Pfam" id="PF14535"/>
    </source>
</evidence>
<comment type="function">
    <text evidence="9">Catalyzes the activation of phenylacetic acid (PA) to phenylacetyl-CoA (PA-CoA).</text>
</comment>
<dbReference type="RefSeq" id="WP_234992603.1">
    <property type="nucleotide sequence ID" value="NZ_CP048103.1"/>
</dbReference>
<feature type="domain" description="AMP-dependent synthetase/ligase" evidence="10">
    <location>
        <begin position="78"/>
        <end position="284"/>
    </location>
</feature>
<comment type="pathway">
    <text evidence="4 9">Aromatic compound metabolism; phenylacetate degradation.</text>
</comment>
<dbReference type="PIRSF" id="PIRSF006444">
    <property type="entry name" value="PaaK"/>
    <property type="match status" value="1"/>
</dbReference>
<evidence type="ECO:0000256" key="1">
    <source>
        <dbReference type="ARBA" id="ARBA00011245"/>
    </source>
</evidence>
<dbReference type="InterPro" id="IPR028154">
    <property type="entry name" value="AMP-dep_Lig_C"/>
</dbReference>
<dbReference type="Pfam" id="PF00501">
    <property type="entry name" value="AMP-binding"/>
    <property type="match status" value="1"/>
</dbReference>
<organism evidence="12 13">
    <name type="scientific">Kroppenstedtia eburnea</name>
    <dbReference type="NCBI Taxonomy" id="714067"/>
    <lineage>
        <taxon>Bacteria</taxon>
        <taxon>Bacillati</taxon>
        <taxon>Bacillota</taxon>
        <taxon>Bacilli</taxon>
        <taxon>Bacillales</taxon>
        <taxon>Thermoactinomycetaceae</taxon>
        <taxon>Kroppenstedtia</taxon>
    </lineage>
</organism>
<evidence type="ECO:0000313" key="12">
    <source>
        <dbReference type="EMBL" id="SIS84208.1"/>
    </source>
</evidence>
<dbReference type="Gene3D" id="3.30.300.30">
    <property type="match status" value="1"/>
</dbReference>
<evidence type="ECO:0000256" key="5">
    <source>
        <dbReference type="ARBA" id="ARBA00061566"/>
    </source>
</evidence>
<dbReference type="InterPro" id="IPR051414">
    <property type="entry name" value="Adenylate-forming_Reductase"/>
</dbReference>
<dbReference type="GO" id="GO:0000166">
    <property type="term" value="F:nucleotide binding"/>
    <property type="evidence" value="ECO:0007669"/>
    <property type="project" value="UniProtKB-KW"/>
</dbReference>